<gene>
    <name evidence="4" type="ORF">FQU78_07425</name>
</gene>
<proteinExistence type="inferred from homology"/>
<feature type="domain" description="Glutamate/phenylalanine/leucine/valine/L-tryptophan dehydrogenase dimerisation" evidence="3">
    <location>
        <begin position="35"/>
        <end position="163"/>
    </location>
</feature>
<dbReference type="Proteomes" id="UP000467371">
    <property type="component" value="Chromosome"/>
</dbReference>
<dbReference type="Gene3D" id="3.40.50.10860">
    <property type="entry name" value="Leucine Dehydrogenase, chain A, domain 1"/>
    <property type="match status" value="1"/>
</dbReference>
<keyword evidence="2" id="KW-0560">Oxidoreductase</keyword>
<dbReference type="InterPro" id="IPR006097">
    <property type="entry name" value="Glu/Leu/Phe/Val/Trp_DH_dimer"/>
</dbReference>
<dbReference type="GO" id="GO:0006538">
    <property type="term" value="P:L-glutamate catabolic process"/>
    <property type="evidence" value="ECO:0007669"/>
    <property type="project" value="TreeGrafter"/>
</dbReference>
<dbReference type="GO" id="GO:0004352">
    <property type="term" value="F:glutamate dehydrogenase (NAD+) activity"/>
    <property type="evidence" value="ECO:0007669"/>
    <property type="project" value="TreeGrafter"/>
</dbReference>
<evidence type="ECO:0000313" key="4">
    <source>
        <dbReference type="EMBL" id="QIB90906.1"/>
    </source>
</evidence>
<organism evidence="4 5">
    <name type="scientific">Methanosarcina mazei</name>
    <name type="common">Methanosarcina frisia</name>
    <dbReference type="NCBI Taxonomy" id="2209"/>
    <lineage>
        <taxon>Archaea</taxon>
        <taxon>Methanobacteriati</taxon>
        <taxon>Methanobacteriota</taxon>
        <taxon>Stenosarchaea group</taxon>
        <taxon>Methanomicrobia</taxon>
        <taxon>Methanosarcinales</taxon>
        <taxon>Methanosarcinaceae</taxon>
        <taxon>Methanosarcina</taxon>
    </lineage>
</organism>
<dbReference type="PANTHER" id="PTHR11606:SF13">
    <property type="entry name" value="GLUTAMATE DEHYDROGENASE 1, MITOCHONDRIAL"/>
    <property type="match status" value="1"/>
</dbReference>
<name>A0A6C0VJ03_METMZ</name>
<dbReference type="Pfam" id="PF02812">
    <property type="entry name" value="ELFV_dehydrog_N"/>
    <property type="match status" value="1"/>
</dbReference>
<sequence length="197" mass="22069">MGSSSKLLDDVKMHLCTCSAGLRPTPDMEAFLKMPMRELYVSLPIHMDDGSIKVFKGFRVQYNEALGPAKGGIRFHPDETMETIRALAALMTWKCALHRLPLGGAKGGIVCSPKELSHRELERLSRAYIRAVYQIIGPDRDIPAPDMYTNPQIMAWMMDEYSKLAGKMSSAQLQANPQVWEVLLAGLMQRLKVACMR</sequence>
<evidence type="ECO:0000256" key="1">
    <source>
        <dbReference type="ARBA" id="ARBA00006382"/>
    </source>
</evidence>
<dbReference type="InterPro" id="IPR033524">
    <property type="entry name" value="Glu/Leu/Phe/Val_DH_AS"/>
</dbReference>
<accession>A0A6C0VJ03</accession>
<dbReference type="AlphaFoldDB" id="A0A6C0VJ03"/>
<dbReference type="RefSeq" id="WP_155397781.1">
    <property type="nucleotide sequence ID" value="NZ_CP042908.1"/>
</dbReference>
<evidence type="ECO:0000313" key="5">
    <source>
        <dbReference type="Proteomes" id="UP000467371"/>
    </source>
</evidence>
<comment type="similarity">
    <text evidence="1">Belongs to the Glu/Leu/Phe/Val dehydrogenases family.</text>
</comment>
<dbReference type="GeneID" id="70878514"/>
<dbReference type="SUPFAM" id="SSF53223">
    <property type="entry name" value="Aminoacid dehydrogenase-like, N-terminal domain"/>
    <property type="match status" value="1"/>
</dbReference>
<dbReference type="PANTHER" id="PTHR11606">
    <property type="entry name" value="GLUTAMATE DEHYDROGENASE"/>
    <property type="match status" value="1"/>
</dbReference>
<protein>
    <submittedName>
        <fullName evidence="4">Glutamate dehydrogenase</fullName>
    </submittedName>
</protein>
<dbReference type="PROSITE" id="PS00074">
    <property type="entry name" value="GLFV_DEHYDROGENASE"/>
    <property type="match status" value="1"/>
</dbReference>
<dbReference type="EMBL" id="CP042908">
    <property type="protein sequence ID" value="QIB90906.1"/>
    <property type="molecule type" value="Genomic_DNA"/>
</dbReference>
<evidence type="ECO:0000256" key="2">
    <source>
        <dbReference type="ARBA" id="ARBA00023002"/>
    </source>
</evidence>
<evidence type="ECO:0000259" key="3">
    <source>
        <dbReference type="Pfam" id="PF02812"/>
    </source>
</evidence>
<dbReference type="InterPro" id="IPR046346">
    <property type="entry name" value="Aminoacid_DH-like_N_sf"/>
</dbReference>
<reference evidence="4 5" key="1">
    <citation type="journal article" date="2020" name="Environ. Microbiol. Rep.">
        <title>Redox cycling of Fe(II) and Fe(III) in magnetite accelerates aceticlastic methanogenesis by Methanosarcina mazei.</title>
        <authorList>
            <person name="Wang H."/>
            <person name="Byrne J.M."/>
            <person name="Liu P."/>
            <person name="Liu J."/>
            <person name="Dong X."/>
            <person name="Lu Y."/>
        </authorList>
    </citation>
    <scope>NUCLEOTIDE SEQUENCE [LARGE SCALE GENOMIC DNA]</scope>
    <source>
        <strain evidence="5">zm-15</strain>
    </source>
</reference>